<feature type="domain" description="Polysaccharide chain length determinant N-terminal" evidence="7">
    <location>
        <begin position="7"/>
        <end position="101"/>
    </location>
</feature>
<sequence length="363" mass="40991">MADQENALNLVAITKVAIKYRKHILLITLIGAIIGLVLSFLIKPKYEAFTIFYTPANNSISKSLLAENNLENFMRYGDEDQIDQVLEMLSSDNLKDKVISKFDLTAHYGIDTLSKYPKTKTRAQFDSNTEFKRTDNLAIKIAVEDTDPVLAAKIANFISLSLDSIRTNIQQGRAKQAYEIIKNRYQKKQTEVDSILSQLSTIRQTGVYDYEAQSKVLSEAIVKAETSVAAEEARVKVYENYATQLPDTTMIKAKGRLAAAKATYRSLKPTVNNFGKQSGKYLELVAVYDKEKESLANLQIRLESAEVDYRSSISQQFLIEKATVPEKSTYPNKALVVFLFSLSAFIISFLMVCYLEFVLPKFR</sequence>
<keyword evidence="3 6" id="KW-0812">Transmembrane</keyword>
<dbReference type="RefSeq" id="WP_200587509.1">
    <property type="nucleotide sequence ID" value="NZ_JAEHFY010000022.1"/>
</dbReference>
<gene>
    <name evidence="8" type="ORF">I5M32_14140</name>
</gene>
<evidence type="ECO:0000313" key="9">
    <source>
        <dbReference type="Proteomes" id="UP000660024"/>
    </source>
</evidence>
<protein>
    <recommendedName>
        <fullName evidence="7">Polysaccharide chain length determinant N-terminal domain-containing protein</fullName>
    </recommendedName>
</protein>
<comment type="caution">
    <text evidence="8">The sequence shown here is derived from an EMBL/GenBank/DDBJ whole genome shotgun (WGS) entry which is preliminary data.</text>
</comment>
<keyword evidence="4 6" id="KW-1133">Transmembrane helix</keyword>
<evidence type="ECO:0000259" key="7">
    <source>
        <dbReference type="Pfam" id="PF02706"/>
    </source>
</evidence>
<evidence type="ECO:0000256" key="1">
    <source>
        <dbReference type="ARBA" id="ARBA00004651"/>
    </source>
</evidence>
<reference evidence="8 9" key="1">
    <citation type="submission" date="2020-12" db="EMBL/GenBank/DDBJ databases">
        <title>Bacterial novel species Pedobacter sp. SD-b isolated from soil.</title>
        <authorList>
            <person name="Jung H.-Y."/>
        </authorList>
    </citation>
    <scope>NUCLEOTIDE SEQUENCE [LARGE SCALE GENOMIC DNA]</scope>
    <source>
        <strain evidence="8 9">SD-b</strain>
    </source>
</reference>
<evidence type="ECO:0000256" key="6">
    <source>
        <dbReference type="SAM" id="Phobius"/>
    </source>
</evidence>
<accession>A0ABS1BMM2</accession>
<dbReference type="Proteomes" id="UP000660024">
    <property type="component" value="Unassembled WGS sequence"/>
</dbReference>
<name>A0ABS1BMM2_9SPHI</name>
<dbReference type="PANTHER" id="PTHR32309">
    <property type="entry name" value="TYROSINE-PROTEIN KINASE"/>
    <property type="match status" value="1"/>
</dbReference>
<evidence type="ECO:0000256" key="5">
    <source>
        <dbReference type="ARBA" id="ARBA00023136"/>
    </source>
</evidence>
<keyword evidence="9" id="KW-1185">Reference proteome</keyword>
<feature type="transmembrane region" description="Helical" evidence="6">
    <location>
        <begin position="24"/>
        <end position="42"/>
    </location>
</feature>
<keyword evidence="5 6" id="KW-0472">Membrane</keyword>
<organism evidence="8 9">
    <name type="scientific">Pedobacter segetis</name>
    <dbReference type="NCBI Taxonomy" id="2793069"/>
    <lineage>
        <taxon>Bacteria</taxon>
        <taxon>Pseudomonadati</taxon>
        <taxon>Bacteroidota</taxon>
        <taxon>Sphingobacteriia</taxon>
        <taxon>Sphingobacteriales</taxon>
        <taxon>Sphingobacteriaceae</taxon>
        <taxon>Pedobacter</taxon>
    </lineage>
</organism>
<dbReference type="InterPro" id="IPR003856">
    <property type="entry name" value="LPS_length_determ_N"/>
</dbReference>
<dbReference type="Pfam" id="PF02706">
    <property type="entry name" value="Wzz"/>
    <property type="match status" value="1"/>
</dbReference>
<dbReference type="PANTHER" id="PTHR32309:SF31">
    <property type="entry name" value="CAPSULAR EXOPOLYSACCHARIDE FAMILY"/>
    <property type="match status" value="1"/>
</dbReference>
<keyword evidence="2" id="KW-1003">Cell membrane</keyword>
<feature type="transmembrane region" description="Helical" evidence="6">
    <location>
        <begin position="335"/>
        <end position="359"/>
    </location>
</feature>
<evidence type="ECO:0000256" key="4">
    <source>
        <dbReference type="ARBA" id="ARBA00022989"/>
    </source>
</evidence>
<evidence type="ECO:0000256" key="2">
    <source>
        <dbReference type="ARBA" id="ARBA00022475"/>
    </source>
</evidence>
<dbReference type="InterPro" id="IPR050445">
    <property type="entry name" value="Bact_polysacc_biosynth/exp"/>
</dbReference>
<evidence type="ECO:0000256" key="3">
    <source>
        <dbReference type="ARBA" id="ARBA00022692"/>
    </source>
</evidence>
<proteinExistence type="predicted"/>
<comment type="subcellular location">
    <subcellularLocation>
        <location evidence="1">Cell membrane</location>
        <topology evidence="1">Multi-pass membrane protein</topology>
    </subcellularLocation>
</comment>
<dbReference type="EMBL" id="JAEHFY010000022">
    <property type="protein sequence ID" value="MBK0384106.1"/>
    <property type="molecule type" value="Genomic_DNA"/>
</dbReference>
<evidence type="ECO:0000313" key="8">
    <source>
        <dbReference type="EMBL" id="MBK0384106.1"/>
    </source>
</evidence>